<comment type="caution">
    <text evidence="1">The sequence shown here is derived from an EMBL/GenBank/DDBJ whole genome shotgun (WGS) entry which is preliminary data.</text>
</comment>
<evidence type="ECO:0000313" key="2">
    <source>
        <dbReference type="Proteomes" id="UP000238274"/>
    </source>
</evidence>
<reference evidence="1 2" key="1">
    <citation type="submission" date="2017-12" db="EMBL/GenBank/DDBJ databases">
        <title>Gene loss provides genomic basis for host adaptation in cereal stripe rust fungi.</title>
        <authorList>
            <person name="Xia C."/>
        </authorList>
    </citation>
    <scope>NUCLEOTIDE SEQUENCE [LARGE SCALE GENOMIC DNA]</scope>
    <source>
        <strain evidence="1 2">93TX-2</strain>
    </source>
</reference>
<dbReference type="AlphaFoldDB" id="A0A2S4WM06"/>
<evidence type="ECO:0000313" key="1">
    <source>
        <dbReference type="EMBL" id="POW22815.1"/>
    </source>
</evidence>
<keyword evidence="2" id="KW-1185">Reference proteome</keyword>
<protein>
    <submittedName>
        <fullName evidence="1">Uncharacterized protein</fullName>
    </submittedName>
</protein>
<reference evidence="2" key="2">
    <citation type="journal article" date="2018" name="BMC Genomics">
        <title>Genomic insights into host adaptation between the wheat stripe rust pathogen (Puccinia striiformis f. sp. tritici) and the barley stripe rust pathogen (Puccinia striiformis f. sp. hordei).</title>
        <authorList>
            <person name="Xia C."/>
            <person name="Wang M."/>
            <person name="Yin C."/>
            <person name="Cornejo O.E."/>
            <person name="Hulbert S.H."/>
            <person name="Chen X."/>
        </authorList>
    </citation>
    <scope>NUCLEOTIDE SEQUENCE [LARGE SCALE GENOMIC DNA]</scope>
    <source>
        <strain evidence="2">93TX-2</strain>
    </source>
</reference>
<organism evidence="1 2">
    <name type="scientific">Puccinia striiformis</name>
    <dbReference type="NCBI Taxonomy" id="27350"/>
    <lineage>
        <taxon>Eukaryota</taxon>
        <taxon>Fungi</taxon>
        <taxon>Dikarya</taxon>
        <taxon>Basidiomycota</taxon>
        <taxon>Pucciniomycotina</taxon>
        <taxon>Pucciniomycetes</taxon>
        <taxon>Pucciniales</taxon>
        <taxon>Pucciniaceae</taxon>
        <taxon>Puccinia</taxon>
    </lineage>
</organism>
<name>A0A2S4WM06_9BASI</name>
<dbReference type="EMBL" id="PKSM01000006">
    <property type="protein sequence ID" value="POW22815.1"/>
    <property type="molecule type" value="Genomic_DNA"/>
</dbReference>
<dbReference type="VEuPathDB" id="FungiDB:PSTT_17086"/>
<gene>
    <name evidence="1" type="ORF">PSHT_00788</name>
</gene>
<dbReference type="Proteomes" id="UP000238274">
    <property type="component" value="Unassembled WGS sequence"/>
</dbReference>
<reference evidence="2" key="3">
    <citation type="journal article" date="2018" name="Mol. Plant Microbe Interact.">
        <title>Genome sequence resources for the wheat stripe rust pathogen (Puccinia striiformis f. sp. tritici) and the barley stripe rust pathogen (Puccinia striiformis f. sp. hordei).</title>
        <authorList>
            <person name="Xia C."/>
            <person name="Wang M."/>
            <person name="Yin C."/>
            <person name="Cornejo O.E."/>
            <person name="Hulbert S.H."/>
            <person name="Chen X."/>
        </authorList>
    </citation>
    <scope>NUCLEOTIDE SEQUENCE [LARGE SCALE GENOMIC DNA]</scope>
    <source>
        <strain evidence="2">93TX-2</strain>
    </source>
</reference>
<accession>A0A2S4WM06</accession>
<dbReference type="VEuPathDB" id="FungiDB:PSHT_00788"/>
<dbReference type="OrthoDB" id="546450at2759"/>
<sequence length="188" mass="21003">MGLTPRADIHPPVTISTFYSIVGGFSSLPLLPTRFNPFTTRFILSMQSIQFLSVLVAVILQSQSATAIVPTFRCTGRGARTAGYCVQPGTETTYLGLVWHATERGQFYCGHPRFKEGSGACCQQNFPFSLLTPVDQRYWINQEPGSECSVRCPMRALSQRQKLLVYSLTVWILSWPLKSHEIIPKGEI</sequence>
<proteinExistence type="predicted"/>